<dbReference type="SUPFAM" id="SSF55957">
    <property type="entry name" value="Phosphoglucomutase, C-terminal domain"/>
    <property type="match status" value="1"/>
</dbReference>
<dbReference type="CDD" id="cd05801">
    <property type="entry name" value="PGM_like3"/>
    <property type="match status" value="1"/>
</dbReference>
<organism evidence="11 12">
    <name type="scientific">Microbacterium sorbitolivorans</name>
    <dbReference type="NCBI Taxonomy" id="1867410"/>
    <lineage>
        <taxon>Bacteria</taxon>
        <taxon>Bacillati</taxon>
        <taxon>Actinomycetota</taxon>
        <taxon>Actinomycetes</taxon>
        <taxon>Micrococcales</taxon>
        <taxon>Microbacteriaceae</taxon>
        <taxon>Microbacterium</taxon>
    </lineage>
</organism>
<feature type="domain" description="Alpha-D-phosphohexomutase alpha/beta/alpha" evidence="10">
    <location>
        <begin position="322"/>
        <end position="439"/>
    </location>
</feature>
<dbReference type="SUPFAM" id="SSF53738">
    <property type="entry name" value="Phosphoglucomutase, first 3 domains"/>
    <property type="match status" value="3"/>
</dbReference>
<dbReference type="InterPro" id="IPR005843">
    <property type="entry name" value="A-D-PHexomutase_C"/>
</dbReference>
<dbReference type="GO" id="GO:0004614">
    <property type="term" value="F:phosphoglucomutase activity"/>
    <property type="evidence" value="ECO:0007669"/>
    <property type="project" value="InterPro"/>
</dbReference>
<dbReference type="Pfam" id="PF02878">
    <property type="entry name" value="PGM_PMM_I"/>
    <property type="match status" value="1"/>
</dbReference>
<evidence type="ECO:0000313" key="11">
    <source>
        <dbReference type="EMBL" id="RCK58664.1"/>
    </source>
</evidence>
<keyword evidence="3" id="KW-0597">Phosphoprotein</keyword>
<dbReference type="Gene3D" id="3.30.310.50">
    <property type="entry name" value="Alpha-D-phosphohexomutase, C-terminal domain"/>
    <property type="match status" value="1"/>
</dbReference>
<evidence type="ECO:0000259" key="7">
    <source>
        <dbReference type="Pfam" id="PF00408"/>
    </source>
</evidence>
<evidence type="ECO:0000259" key="10">
    <source>
        <dbReference type="Pfam" id="PF02880"/>
    </source>
</evidence>
<evidence type="ECO:0000256" key="3">
    <source>
        <dbReference type="ARBA" id="ARBA00022553"/>
    </source>
</evidence>
<dbReference type="RefSeq" id="WP_114118266.1">
    <property type="nucleotide sequence ID" value="NZ_BMHU01000002.1"/>
</dbReference>
<dbReference type="Pfam" id="PF02879">
    <property type="entry name" value="PGM_PMM_II"/>
    <property type="match status" value="1"/>
</dbReference>
<dbReference type="InterPro" id="IPR036900">
    <property type="entry name" value="A-D-PHexomutase_C_sf"/>
</dbReference>
<dbReference type="AlphaFoldDB" id="A0A367XYJ6"/>
<feature type="domain" description="Alpha-D-phosphohexomutase alpha/beta/alpha" evidence="9">
    <location>
        <begin position="211"/>
        <end position="316"/>
    </location>
</feature>
<evidence type="ECO:0000256" key="6">
    <source>
        <dbReference type="ARBA" id="ARBA00023235"/>
    </source>
</evidence>
<keyword evidence="5" id="KW-0460">Magnesium</keyword>
<sequence>MTSRAGLPAEPQDLVDIDALIAAYYDRRPDPSVAAERVAFGTSGHRGSSLSTSFNEDHILATTQAIVEYRAQQGITGPLFLGRDTHALSLPAEHTAIEVLVANGVDVRIDARDAWVPTPALSHAILTHNAGKAADDPTRADGIVATPSHNPPRDGGFKYNPPHGGPADTDATSWIADRANELIAAGLEGVKRVRHADVDQNAIGEHDFRAAYVADLGNVIDMDAIREKGVRIGADPLGGASVEYWQLIAETYGLDLTVVNPDVDPTWKFMTLDWDEKIRMDPSSPSAMASLVAKRDEYDVLTGNDADADRHGIVTPDAGLMNPNHFLAVAIDYLFSHRPGWGEGAAVGKTLVSSMMIDRVVSTLGRTLVEVPVGFKWFVPGLIDGSVAFGGEESAGASFLRRDGGVWTTDKDGIILCLLAAEIIAVTGKTPSQRYAELEAEFGASSYKRVDAPATPEQKKALGSLSPDDVTADTLAGDPITAKLSHAPGNGAAIGGLKVQTEFAWFAARPSGTEDVYKLYAESLKGEEHLAQVQEEARAIVAAVLGS</sequence>
<reference evidence="11 12" key="1">
    <citation type="submission" date="2018-07" db="EMBL/GenBank/DDBJ databases">
        <title>Microbacterium endoborsara sp. nov., a novel actinobacterium isolated from Borszczowia aralocaspica.</title>
        <authorList>
            <person name="An D."/>
        </authorList>
    </citation>
    <scope>NUCLEOTIDE SEQUENCE [LARGE SCALE GENOMIC DNA]</scope>
    <source>
        <strain evidence="11 12">C1.15228</strain>
    </source>
</reference>
<dbReference type="GO" id="GO:0006166">
    <property type="term" value="P:purine ribonucleoside salvage"/>
    <property type="evidence" value="ECO:0007669"/>
    <property type="project" value="TreeGrafter"/>
</dbReference>
<dbReference type="PANTHER" id="PTHR45745:SF1">
    <property type="entry name" value="PHOSPHOGLUCOMUTASE 2B-RELATED"/>
    <property type="match status" value="1"/>
</dbReference>
<dbReference type="OrthoDB" id="9806956at2"/>
<evidence type="ECO:0000256" key="4">
    <source>
        <dbReference type="ARBA" id="ARBA00022723"/>
    </source>
</evidence>
<feature type="domain" description="Alpha-D-phosphohexomutase alpha/beta/alpha" evidence="8">
    <location>
        <begin position="38"/>
        <end position="181"/>
    </location>
</feature>
<keyword evidence="6" id="KW-0413">Isomerase</keyword>
<name>A0A367XYJ6_9MICO</name>
<gene>
    <name evidence="11" type="ORF">DTO57_10950</name>
</gene>
<protein>
    <submittedName>
        <fullName evidence="11">Alpha-D-glucose phosphate-specific phosphoglucomutase</fullName>
    </submittedName>
</protein>
<dbReference type="InterPro" id="IPR005852">
    <property type="entry name" value="PGM_a-D-Glc-sp"/>
</dbReference>
<dbReference type="GO" id="GO:0005975">
    <property type="term" value="P:carbohydrate metabolic process"/>
    <property type="evidence" value="ECO:0007669"/>
    <property type="project" value="InterPro"/>
</dbReference>
<feature type="domain" description="Alpha-D-phosphohexomutase C-terminal" evidence="7">
    <location>
        <begin position="493"/>
        <end position="538"/>
    </location>
</feature>
<dbReference type="InterPro" id="IPR005846">
    <property type="entry name" value="A-D-PHexomutase_a/b/a-III"/>
</dbReference>
<dbReference type="EMBL" id="QORO01000003">
    <property type="protein sequence ID" value="RCK58664.1"/>
    <property type="molecule type" value="Genomic_DNA"/>
</dbReference>
<accession>A0A367XYJ6</accession>
<dbReference type="GO" id="GO:0008973">
    <property type="term" value="F:phosphopentomutase activity"/>
    <property type="evidence" value="ECO:0007669"/>
    <property type="project" value="TreeGrafter"/>
</dbReference>
<evidence type="ECO:0000256" key="1">
    <source>
        <dbReference type="ARBA" id="ARBA00001946"/>
    </source>
</evidence>
<keyword evidence="4" id="KW-0479">Metal-binding</keyword>
<dbReference type="InterPro" id="IPR016055">
    <property type="entry name" value="A-D-PHexomutase_a/b/a-I/II/III"/>
</dbReference>
<dbReference type="Pfam" id="PF02880">
    <property type="entry name" value="PGM_PMM_III"/>
    <property type="match status" value="1"/>
</dbReference>
<dbReference type="PANTHER" id="PTHR45745">
    <property type="entry name" value="PHOSPHOMANNOMUTASE 45A"/>
    <property type="match status" value="1"/>
</dbReference>
<dbReference type="GO" id="GO:0046872">
    <property type="term" value="F:metal ion binding"/>
    <property type="evidence" value="ECO:0007669"/>
    <property type="project" value="UniProtKB-KW"/>
</dbReference>
<dbReference type="InterPro" id="IPR005844">
    <property type="entry name" value="A-D-PHexomutase_a/b/a-I"/>
</dbReference>
<comment type="similarity">
    <text evidence="2">Belongs to the phosphohexose mutase family.</text>
</comment>
<keyword evidence="12" id="KW-1185">Reference proteome</keyword>
<proteinExistence type="inferred from homology"/>
<dbReference type="NCBIfam" id="TIGR01132">
    <property type="entry name" value="pgm"/>
    <property type="match status" value="1"/>
</dbReference>
<evidence type="ECO:0000256" key="5">
    <source>
        <dbReference type="ARBA" id="ARBA00022842"/>
    </source>
</evidence>
<dbReference type="Pfam" id="PF00408">
    <property type="entry name" value="PGM_PMM_IV"/>
    <property type="match status" value="1"/>
</dbReference>
<dbReference type="InterPro" id="IPR005845">
    <property type="entry name" value="A-D-PHexomutase_a/b/a-II"/>
</dbReference>
<dbReference type="Gene3D" id="3.40.120.10">
    <property type="entry name" value="Alpha-D-Glucose-1,6-Bisphosphate, subunit A, domain 3"/>
    <property type="match status" value="3"/>
</dbReference>
<evidence type="ECO:0000256" key="2">
    <source>
        <dbReference type="ARBA" id="ARBA00010231"/>
    </source>
</evidence>
<dbReference type="Proteomes" id="UP000253508">
    <property type="component" value="Unassembled WGS sequence"/>
</dbReference>
<comment type="caution">
    <text evidence="11">The sequence shown here is derived from an EMBL/GenBank/DDBJ whole genome shotgun (WGS) entry which is preliminary data.</text>
</comment>
<evidence type="ECO:0000259" key="8">
    <source>
        <dbReference type="Pfam" id="PF02878"/>
    </source>
</evidence>
<evidence type="ECO:0000259" key="9">
    <source>
        <dbReference type="Pfam" id="PF02879"/>
    </source>
</evidence>
<comment type="cofactor">
    <cofactor evidence="1">
        <name>Mg(2+)</name>
        <dbReference type="ChEBI" id="CHEBI:18420"/>
    </cofactor>
</comment>
<evidence type="ECO:0000313" key="12">
    <source>
        <dbReference type="Proteomes" id="UP000253508"/>
    </source>
</evidence>